<reference evidence="1 2" key="1">
    <citation type="journal article" date="2018" name="Sci. Rep.">
        <title>Genomic signatures of local adaptation to the degree of environmental predictability in rotifers.</title>
        <authorList>
            <person name="Franch-Gras L."/>
            <person name="Hahn C."/>
            <person name="Garcia-Roger E.M."/>
            <person name="Carmona M.J."/>
            <person name="Serra M."/>
            <person name="Gomez A."/>
        </authorList>
    </citation>
    <scope>NUCLEOTIDE SEQUENCE [LARGE SCALE GENOMIC DNA]</scope>
    <source>
        <strain evidence="1">HYR1</strain>
    </source>
</reference>
<dbReference type="EMBL" id="REGN01007459">
    <property type="protein sequence ID" value="RNA06210.1"/>
    <property type="molecule type" value="Genomic_DNA"/>
</dbReference>
<protein>
    <submittedName>
        <fullName evidence="1">Uncharacterized protein</fullName>
    </submittedName>
</protein>
<accession>A0A3M7Q473</accession>
<name>A0A3M7Q473_BRAPC</name>
<comment type="caution">
    <text evidence="1">The sequence shown here is derived from an EMBL/GenBank/DDBJ whole genome shotgun (WGS) entry which is preliminary data.</text>
</comment>
<dbReference type="Proteomes" id="UP000276133">
    <property type="component" value="Unassembled WGS sequence"/>
</dbReference>
<gene>
    <name evidence="1" type="ORF">BpHYR1_029973</name>
</gene>
<proteinExistence type="predicted"/>
<evidence type="ECO:0000313" key="1">
    <source>
        <dbReference type="EMBL" id="RNA06210.1"/>
    </source>
</evidence>
<dbReference type="AlphaFoldDB" id="A0A3M7Q473"/>
<evidence type="ECO:0000313" key="2">
    <source>
        <dbReference type="Proteomes" id="UP000276133"/>
    </source>
</evidence>
<organism evidence="1 2">
    <name type="scientific">Brachionus plicatilis</name>
    <name type="common">Marine rotifer</name>
    <name type="synonym">Brachionus muelleri</name>
    <dbReference type="NCBI Taxonomy" id="10195"/>
    <lineage>
        <taxon>Eukaryota</taxon>
        <taxon>Metazoa</taxon>
        <taxon>Spiralia</taxon>
        <taxon>Gnathifera</taxon>
        <taxon>Rotifera</taxon>
        <taxon>Eurotatoria</taxon>
        <taxon>Monogononta</taxon>
        <taxon>Pseudotrocha</taxon>
        <taxon>Ploima</taxon>
        <taxon>Brachionidae</taxon>
        <taxon>Brachionus</taxon>
    </lineage>
</organism>
<sequence>MDRGEEKLEIKALYEKINKFSSQKGSKFISTLISNNKITYSICMKKAKREGSKEGRQKYIEGSFRRSS</sequence>
<keyword evidence="2" id="KW-1185">Reference proteome</keyword>